<dbReference type="SUPFAM" id="SSF52777">
    <property type="entry name" value="CoA-dependent acyltransferases"/>
    <property type="match status" value="1"/>
</dbReference>
<accession>A0ABV3PFT0</accession>
<dbReference type="InterPro" id="IPR011053">
    <property type="entry name" value="Single_hybrid_motif"/>
</dbReference>
<dbReference type="InterPro" id="IPR050743">
    <property type="entry name" value="2-oxoacid_DH_E2_comp"/>
</dbReference>
<dbReference type="SUPFAM" id="SSF47005">
    <property type="entry name" value="Peripheral subunit-binding domain of 2-oxo acid dehydrogenase complex"/>
    <property type="match status" value="1"/>
</dbReference>
<dbReference type="InterPro" id="IPR036625">
    <property type="entry name" value="E3-bd_dom_sf"/>
</dbReference>
<dbReference type="Pfam" id="PF00198">
    <property type="entry name" value="2-oxoacid_dh"/>
    <property type="match status" value="1"/>
</dbReference>
<name>A0ABV3PFT0_9HYPH</name>
<dbReference type="PROSITE" id="PS51826">
    <property type="entry name" value="PSBD"/>
    <property type="match status" value="1"/>
</dbReference>
<dbReference type="RefSeq" id="WP_367622836.1">
    <property type="nucleotide sequence ID" value="NZ_JBFNQD010000001.1"/>
</dbReference>
<reference evidence="11 12" key="1">
    <citation type="submission" date="2024-07" db="EMBL/GenBank/DDBJ databases">
        <title>Description of Labrys sedimenti sp. nov., isolated from a diclofenac-degrading enrichment culture.</title>
        <authorList>
            <person name="Tancsics A."/>
            <person name="Csepanyi A."/>
        </authorList>
    </citation>
    <scope>NUCLEOTIDE SEQUENCE [LARGE SCALE GENOMIC DNA]</scope>
    <source>
        <strain evidence="11 12">LMG 23578</strain>
    </source>
</reference>
<dbReference type="PANTHER" id="PTHR43178:SF5">
    <property type="entry name" value="LIPOAMIDE ACYLTRANSFERASE COMPONENT OF BRANCHED-CHAIN ALPHA-KETO ACID DEHYDROGENASE COMPLEX, MITOCHONDRIAL"/>
    <property type="match status" value="1"/>
</dbReference>
<proteinExistence type="inferred from homology"/>
<dbReference type="InterPro" id="IPR003016">
    <property type="entry name" value="2-oxoA_DH_lipoyl-BS"/>
</dbReference>
<keyword evidence="12" id="KW-1185">Reference proteome</keyword>
<dbReference type="Pfam" id="PF02817">
    <property type="entry name" value="E3_binding"/>
    <property type="match status" value="1"/>
</dbReference>
<evidence type="ECO:0000313" key="11">
    <source>
        <dbReference type="EMBL" id="MEW9304471.1"/>
    </source>
</evidence>
<dbReference type="InterPro" id="IPR004167">
    <property type="entry name" value="PSBD"/>
</dbReference>
<dbReference type="InterPro" id="IPR000089">
    <property type="entry name" value="Biotin_lipoyl"/>
</dbReference>
<evidence type="ECO:0000256" key="5">
    <source>
        <dbReference type="ARBA" id="ARBA00022823"/>
    </source>
</evidence>
<gene>
    <name evidence="11" type="ORF">ABXS05_02910</name>
</gene>
<organism evidence="11 12">
    <name type="scientific">Labrys neptuniae</name>
    <dbReference type="NCBI Taxonomy" id="376174"/>
    <lineage>
        <taxon>Bacteria</taxon>
        <taxon>Pseudomonadati</taxon>
        <taxon>Pseudomonadota</taxon>
        <taxon>Alphaproteobacteria</taxon>
        <taxon>Hyphomicrobiales</taxon>
        <taxon>Xanthobacteraceae</taxon>
        <taxon>Labrys</taxon>
    </lineage>
</organism>
<dbReference type="CDD" id="cd06849">
    <property type="entry name" value="lipoyl_domain"/>
    <property type="match status" value="1"/>
</dbReference>
<evidence type="ECO:0000256" key="3">
    <source>
        <dbReference type="ARBA" id="ARBA00011484"/>
    </source>
</evidence>
<evidence type="ECO:0000259" key="9">
    <source>
        <dbReference type="PROSITE" id="PS50968"/>
    </source>
</evidence>
<feature type="domain" description="Peripheral subunit-binding (PSBD)" evidence="10">
    <location>
        <begin position="135"/>
        <end position="172"/>
    </location>
</feature>
<evidence type="ECO:0000259" key="10">
    <source>
        <dbReference type="PROSITE" id="PS51826"/>
    </source>
</evidence>
<keyword evidence="6 7" id="KW-0012">Acyltransferase</keyword>
<dbReference type="Pfam" id="PF00364">
    <property type="entry name" value="Biotin_lipoyl"/>
    <property type="match status" value="1"/>
</dbReference>
<dbReference type="SUPFAM" id="SSF51230">
    <property type="entry name" value="Single hybrid motif"/>
    <property type="match status" value="1"/>
</dbReference>
<evidence type="ECO:0000256" key="8">
    <source>
        <dbReference type="SAM" id="MobiDB-lite"/>
    </source>
</evidence>
<sequence>MSNFVFKLPDVGEGIAQAEIVAWHAEIGQEIQEDDPLVDVMTDKATVEITSPVSGRILSRHAEVGVMASIGSELVVIDTGGKPEAPAAEPAPVPTSAPAKPAKAPAKAAPAPARVAAPVVVSPSAAAPVGSGKVLAAPAVRARLAALGLDGSTIRGSGPEGRIEHADLDDYLTRSQPQSQAVPPAPTARPPVPPPPAAGDEGIEDIKVIGLRRQIAERMLEAKRSVPHFTYVEEIDVTALEAARAEINTAAVGWPKLTLLPFLIKAMVRGIAQHPIVNARYDADAAVIHRYNAVHIGVATQTPRGLVVPVIRHAELLTLHQLAAEIAKLSELARAGKASREVLTGSTITVSSLGALGGIAATPIINPPEVAIVGVNKIVERPVVKDGQIVVAKLMNLSSSFDHRIVDGFDAAAFIKTVKGELEAPVRLMV</sequence>
<feature type="domain" description="Lipoyl-binding" evidence="9">
    <location>
        <begin position="3"/>
        <end position="78"/>
    </location>
</feature>
<evidence type="ECO:0000256" key="1">
    <source>
        <dbReference type="ARBA" id="ARBA00001938"/>
    </source>
</evidence>
<feature type="compositionally biased region" description="Pro residues" evidence="8">
    <location>
        <begin position="183"/>
        <end position="197"/>
    </location>
</feature>
<comment type="cofactor">
    <cofactor evidence="1 7">
        <name>(R)-lipoate</name>
        <dbReference type="ChEBI" id="CHEBI:83088"/>
    </cofactor>
</comment>
<dbReference type="PANTHER" id="PTHR43178">
    <property type="entry name" value="DIHYDROLIPOAMIDE ACETYLTRANSFERASE COMPONENT OF PYRUVATE DEHYDROGENASE COMPLEX"/>
    <property type="match status" value="1"/>
</dbReference>
<protein>
    <recommendedName>
        <fullName evidence="7">Dihydrolipoamide acetyltransferase component of pyruvate dehydrogenase complex</fullName>
        <ecNumber evidence="7">2.3.1.-</ecNumber>
    </recommendedName>
</protein>
<dbReference type="InterPro" id="IPR001078">
    <property type="entry name" value="2-oxoacid_DH_actylTfrase"/>
</dbReference>
<dbReference type="Proteomes" id="UP001555786">
    <property type="component" value="Unassembled WGS sequence"/>
</dbReference>
<comment type="similarity">
    <text evidence="2 7">Belongs to the 2-oxoacid dehydrogenase family.</text>
</comment>
<evidence type="ECO:0000256" key="7">
    <source>
        <dbReference type="RuleBase" id="RU003423"/>
    </source>
</evidence>
<dbReference type="PROSITE" id="PS00189">
    <property type="entry name" value="LIPOYL"/>
    <property type="match status" value="1"/>
</dbReference>
<dbReference type="GO" id="GO:0016746">
    <property type="term" value="F:acyltransferase activity"/>
    <property type="evidence" value="ECO:0007669"/>
    <property type="project" value="UniProtKB-KW"/>
</dbReference>
<evidence type="ECO:0000256" key="4">
    <source>
        <dbReference type="ARBA" id="ARBA00022679"/>
    </source>
</evidence>
<feature type="region of interest" description="Disordered" evidence="8">
    <location>
        <begin position="81"/>
        <end position="105"/>
    </location>
</feature>
<evidence type="ECO:0000313" key="12">
    <source>
        <dbReference type="Proteomes" id="UP001555786"/>
    </source>
</evidence>
<keyword evidence="5 7" id="KW-0450">Lipoyl</keyword>
<evidence type="ECO:0000256" key="6">
    <source>
        <dbReference type="ARBA" id="ARBA00023315"/>
    </source>
</evidence>
<feature type="compositionally biased region" description="Low complexity" evidence="8">
    <location>
        <begin position="96"/>
        <end position="105"/>
    </location>
</feature>
<dbReference type="InterPro" id="IPR023213">
    <property type="entry name" value="CAT-like_dom_sf"/>
</dbReference>
<dbReference type="Gene3D" id="4.10.320.10">
    <property type="entry name" value="E3-binding domain"/>
    <property type="match status" value="1"/>
</dbReference>
<keyword evidence="4 7" id="KW-0808">Transferase</keyword>
<dbReference type="EMBL" id="JBFNQD010000001">
    <property type="protein sequence ID" value="MEW9304471.1"/>
    <property type="molecule type" value="Genomic_DNA"/>
</dbReference>
<dbReference type="Gene3D" id="2.40.50.100">
    <property type="match status" value="1"/>
</dbReference>
<dbReference type="Gene3D" id="3.30.559.10">
    <property type="entry name" value="Chloramphenicol acetyltransferase-like domain"/>
    <property type="match status" value="1"/>
</dbReference>
<dbReference type="EC" id="2.3.1.-" evidence="7"/>
<evidence type="ECO:0000256" key="2">
    <source>
        <dbReference type="ARBA" id="ARBA00007317"/>
    </source>
</evidence>
<dbReference type="PROSITE" id="PS50968">
    <property type="entry name" value="BIOTINYL_LIPOYL"/>
    <property type="match status" value="1"/>
</dbReference>
<comment type="caution">
    <text evidence="11">The sequence shown here is derived from an EMBL/GenBank/DDBJ whole genome shotgun (WGS) entry which is preliminary data.</text>
</comment>
<feature type="region of interest" description="Disordered" evidence="8">
    <location>
        <begin position="174"/>
        <end position="200"/>
    </location>
</feature>
<comment type="subunit">
    <text evidence="3">Forms a 24-polypeptide structural core with octahedral symmetry.</text>
</comment>